<dbReference type="PANTHER" id="PTHR42949">
    <property type="entry name" value="ANAEROBIC GLYCEROL-3-PHOSPHATE DEHYDROGENASE SUBUNIT B"/>
    <property type="match status" value="1"/>
</dbReference>
<gene>
    <name evidence="3" type="ORF">HGO97_007765</name>
</gene>
<reference evidence="3 4" key="1">
    <citation type="submission" date="2021-06" db="EMBL/GenBank/DDBJ databases">
        <title>Faecalicatena sp. nov. isolated from porcine feces.</title>
        <authorList>
            <person name="Oh B.S."/>
            <person name="Lee J.H."/>
        </authorList>
    </citation>
    <scope>NUCLEOTIDE SEQUENCE [LARGE SCALE GENOMIC DNA]</scope>
    <source>
        <strain evidence="3 4">AGMB00832</strain>
    </source>
</reference>
<proteinExistence type="predicted"/>
<dbReference type="RefSeq" id="WP_216240742.1">
    <property type="nucleotide sequence ID" value="NZ_JABACJ020000005.1"/>
</dbReference>
<sequence>MKREVVIIGAGPAGLAAAIEATKNGCEVLLIDENRTAGGQFFKQLHKFFGSQAHSAGIRGFEIGKQLLKETEEIGVEVWLESSVIGIFAGKRVAVLRHGITETIEAQSILICTGGAENPLRFPGWTLPGVMGAGAAQTMVNVNRVLPGKRILMIGSGNVGVIVAYQLLQAGADVVGIVEGMPRIGAYGVHAAKLKRAGVPFFIGHTIAEARGKDHVEEAVIAHFENGKILKGTEQKIDVDTICVAVGLRPLSELAQMAGVKHDFIPELGGFMPIHNENMETSVKDVYVAGDTAGVEEASTAMDEGRLAAVSVSYSLGHLSSQAAEQKKEEIRDRLASLRQGPFGERRMNAKKRVVDMGVNL</sequence>
<protein>
    <submittedName>
        <fullName evidence="3">NAD(P)/FAD-dependent oxidoreductase</fullName>
    </submittedName>
</protein>
<organism evidence="3 4">
    <name type="scientific">Faecalicatena faecalis</name>
    <dbReference type="NCBI Taxonomy" id="2726362"/>
    <lineage>
        <taxon>Bacteria</taxon>
        <taxon>Bacillati</taxon>
        <taxon>Bacillota</taxon>
        <taxon>Clostridia</taxon>
        <taxon>Lachnospirales</taxon>
        <taxon>Lachnospiraceae</taxon>
        <taxon>Faecalicatena</taxon>
    </lineage>
</organism>
<evidence type="ECO:0000256" key="1">
    <source>
        <dbReference type="ARBA" id="ARBA00023002"/>
    </source>
</evidence>
<dbReference type="Pfam" id="PF07992">
    <property type="entry name" value="Pyr_redox_2"/>
    <property type="match status" value="1"/>
</dbReference>
<evidence type="ECO:0000313" key="3">
    <source>
        <dbReference type="EMBL" id="MBU3875705.1"/>
    </source>
</evidence>
<keyword evidence="4" id="KW-1185">Reference proteome</keyword>
<dbReference type="EMBL" id="JABACJ020000005">
    <property type="protein sequence ID" value="MBU3875705.1"/>
    <property type="molecule type" value="Genomic_DNA"/>
</dbReference>
<accession>A0ABS6D279</accession>
<evidence type="ECO:0000259" key="2">
    <source>
        <dbReference type="Pfam" id="PF07992"/>
    </source>
</evidence>
<dbReference type="PANTHER" id="PTHR42949:SF3">
    <property type="entry name" value="ANAEROBIC GLYCEROL-3-PHOSPHATE DEHYDROGENASE SUBUNIT B"/>
    <property type="match status" value="1"/>
</dbReference>
<dbReference type="InterPro" id="IPR023753">
    <property type="entry name" value="FAD/NAD-binding_dom"/>
</dbReference>
<comment type="caution">
    <text evidence="3">The sequence shown here is derived from an EMBL/GenBank/DDBJ whole genome shotgun (WGS) entry which is preliminary data.</text>
</comment>
<evidence type="ECO:0000313" key="4">
    <source>
        <dbReference type="Proteomes" id="UP000723714"/>
    </source>
</evidence>
<name>A0ABS6D279_9FIRM</name>
<dbReference type="InterPro" id="IPR051691">
    <property type="entry name" value="Metab_Enz_Cyan_OpOx_G3PDH"/>
</dbReference>
<keyword evidence="1" id="KW-0560">Oxidoreductase</keyword>
<dbReference type="Proteomes" id="UP000723714">
    <property type="component" value="Unassembled WGS sequence"/>
</dbReference>
<feature type="domain" description="FAD/NAD(P)-binding" evidence="2">
    <location>
        <begin position="4"/>
        <end position="305"/>
    </location>
</feature>